<dbReference type="Pfam" id="PF04127">
    <property type="entry name" value="DFP"/>
    <property type="match status" value="1"/>
</dbReference>
<dbReference type="Gene3D" id="3.40.50.10300">
    <property type="entry name" value="CoaB-like"/>
    <property type="match status" value="1"/>
</dbReference>
<keyword evidence="3 4" id="KW-0285">Flavoprotein</keyword>
<dbReference type="eggNOG" id="COG0452">
    <property type="taxonomic scope" value="Bacteria"/>
</dbReference>
<feature type="binding site" evidence="3">
    <location>
        <position position="338"/>
    </location>
    <ligand>
        <name>CTP</name>
        <dbReference type="ChEBI" id="CHEBI:37563"/>
    </ligand>
</feature>
<dbReference type="EC" id="4.1.1.36" evidence="3"/>
<keyword evidence="3 4" id="KW-0288">FMN</keyword>
<keyword evidence="1 3" id="KW-0210">Decarboxylase</keyword>
<keyword evidence="2 3" id="KW-0456">Lyase</keyword>
<name>C1DUZ6_SULAA</name>
<comment type="pathway">
    <text evidence="3 4">Cofactor biosynthesis; coenzyme A biosynthesis; CoA from (R)-pantothenate: step 3/5.</text>
</comment>
<evidence type="ECO:0000256" key="2">
    <source>
        <dbReference type="ARBA" id="ARBA00023239"/>
    </source>
</evidence>
<dbReference type="InterPro" id="IPR035929">
    <property type="entry name" value="CoaB-like_sf"/>
</dbReference>
<comment type="similarity">
    <text evidence="3 4">In the C-terminal section; belongs to the PPC synthetase family.</text>
</comment>
<evidence type="ECO:0000256" key="1">
    <source>
        <dbReference type="ARBA" id="ARBA00022793"/>
    </source>
</evidence>
<evidence type="ECO:0000256" key="4">
    <source>
        <dbReference type="RuleBase" id="RU364078"/>
    </source>
</evidence>
<evidence type="ECO:0000259" key="6">
    <source>
        <dbReference type="Pfam" id="PF04127"/>
    </source>
</evidence>
<comment type="pathway">
    <text evidence="3 4">Cofactor biosynthesis; coenzyme A biosynthesis; CoA from (R)-pantothenate: step 2/5.</text>
</comment>
<feature type="binding site" evidence="3">
    <location>
        <position position="285"/>
    </location>
    <ligand>
        <name>CTP</name>
        <dbReference type="ChEBI" id="CHEBI:37563"/>
    </ligand>
</feature>
<keyword evidence="3" id="KW-0479">Metal-binding</keyword>
<gene>
    <name evidence="3 7" type="primary">coaBC</name>
    <name evidence="7" type="ordered locus">SULAZ_0961</name>
</gene>
<dbReference type="GO" id="GO:0046872">
    <property type="term" value="F:metal ion binding"/>
    <property type="evidence" value="ECO:0007669"/>
    <property type="project" value="UniProtKB-KW"/>
</dbReference>
<evidence type="ECO:0000259" key="5">
    <source>
        <dbReference type="Pfam" id="PF02441"/>
    </source>
</evidence>
<dbReference type="NCBIfam" id="TIGR00521">
    <property type="entry name" value="coaBC_dfp"/>
    <property type="match status" value="1"/>
</dbReference>
<dbReference type="GO" id="GO:0015941">
    <property type="term" value="P:pantothenate catabolic process"/>
    <property type="evidence" value="ECO:0007669"/>
    <property type="project" value="InterPro"/>
</dbReference>
<feature type="region of interest" description="Phosphopantothenate--cysteine ligase" evidence="3">
    <location>
        <begin position="187"/>
        <end position="388"/>
    </location>
</feature>
<keyword evidence="8" id="KW-1185">Reference proteome</keyword>
<dbReference type="GO" id="GO:0015937">
    <property type="term" value="P:coenzyme A biosynthetic process"/>
    <property type="evidence" value="ECO:0007669"/>
    <property type="project" value="UniProtKB-UniRule"/>
</dbReference>
<comment type="cofactor">
    <cofactor evidence="3">
        <name>FMN</name>
        <dbReference type="ChEBI" id="CHEBI:58210"/>
    </cofactor>
    <text evidence="3">Binds 1 FMN per subunit.</text>
</comment>
<dbReference type="PANTHER" id="PTHR14359">
    <property type="entry name" value="HOMO-OLIGOMERIC FLAVIN CONTAINING CYS DECARBOXYLASE FAMILY"/>
    <property type="match status" value="1"/>
</dbReference>
<feature type="active site" description="Proton donor" evidence="3">
    <location>
        <position position="155"/>
    </location>
</feature>
<dbReference type="RefSeq" id="WP_012674139.1">
    <property type="nucleotide sequence ID" value="NC_012438.1"/>
</dbReference>
<evidence type="ECO:0000256" key="3">
    <source>
        <dbReference type="HAMAP-Rule" id="MF_02225"/>
    </source>
</evidence>
<evidence type="ECO:0000313" key="7">
    <source>
        <dbReference type="EMBL" id="ACN98818.1"/>
    </source>
</evidence>
<sequence>MLENKNILVGVSGSIASYKACEIVRLLQKKGANVRVCMTPSALEFVGRLTFQALTGEDVYISWKDGKTGLEHITLARWADVFLIAPASANTIAKLRFGITDNFLTSLALAYNKPIVIAPAMNTKMHENPATQENLKVLKERGHIIVNPSEGILACGEEGTGKLADLEDIILAVKYAATSKLLKGKRVLITAGGTREYFDPIRYISNASSGQMGYLLAESAYCMGADVVVISAPTCLKLPSQIKKIDVVSAQDMFEKVKELYQEFDIIIMNAAVADFRPQEYSSQKLKKDKENPVIQLQPNPDILKFLGENKRENQILVGFAAESDNLYQNAVDKLKRKNLDFIVANPVKVFSQDFYEGMLINKSLNTVNISAKNKENAAFEILKIIFS</sequence>
<feature type="binding site" evidence="3">
    <location>
        <position position="320"/>
    </location>
    <ligand>
        <name>CTP</name>
        <dbReference type="ChEBI" id="CHEBI:37563"/>
    </ligand>
</feature>
<comment type="catalytic activity">
    <reaction evidence="3 4">
        <text>(R)-4'-phosphopantothenate + L-cysteine + CTP = N-[(R)-4-phosphopantothenoyl]-L-cysteine + CMP + diphosphate + H(+)</text>
        <dbReference type="Rhea" id="RHEA:19397"/>
        <dbReference type="ChEBI" id="CHEBI:10986"/>
        <dbReference type="ChEBI" id="CHEBI:15378"/>
        <dbReference type="ChEBI" id="CHEBI:33019"/>
        <dbReference type="ChEBI" id="CHEBI:35235"/>
        <dbReference type="ChEBI" id="CHEBI:37563"/>
        <dbReference type="ChEBI" id="CHEBI:59458"/>
        <dbReference type="ChEBI" id="CHEBI:60377"/>
        <dbReference type="EC" id="6.3.2.5"/>
    </reaction>
</comment>
<feature type="binding site" evidence="3">
    <location>
        <begin position="301"/>
        <end position="304"/>
    </location>
    <ligand>
        <name>CTP</name>
        <dbReference type="ChEBI" id="CHEBI:37563"/>
    </ligand>
</feature>
<dbReference type="GO" id="GO:0004633">
    <property type="term" value="F:phosphopantothenoylcysteine decarboxylase activity"/>
    <property type="evidence" value="ECO:0007669"/>
    <property type="project" value="UniProtKB-UniRule"/>
</dbReference>
<dbReference type="InterPro" id="IPR005252">
    <property type="entry name" value="CoaBC"/>
</dbReference>
<dbReference type="HAMAP" id="MF_02225">
    <property type="entry name" value="CoaBC"/>
    <property type="match status" value="1"/>
</dbReference>
<dbReference type="UniPathway" id="UPA00241">
    <property type="reaction ID" value="UER00353"/>
</dbReference>
<accession>C1DUZ6</accession>
<feature type="region of interest" description="Phosphopantothenoylcysteine decarboxylase" evidence="3">
    <location>
        <begin position="1"/>
        <end position="186"/>
    </location>
</feature>
<dbReference type="InterPro" id="IPR007085">
    <property type="entry name" value="DNA/pantothenate-metab_flavo_C"/>
</dbReference>
<dbReference type="KEGG" id="saf:SULAZ_0961"/>
<dbReference type="GO" id="GO:0004632">
    <property type="term" value="F:phosphopantothenate--cysteine ligase activity"/>
    <property type="evidence" value="ECO:0007669"/>
    <property type="project" value="UniProtKB-UniRule"/>
</dbReference>
<feature type="domain" description="DNA/pantothenate metabolism flavoprotein C-terminal" evidence="6">
    <location>
        <begin position="182"/>
        <end position="386"/>
    </location>
</feature>
<proteinExistence type="inferred from homology"/>
<comment type="catalytic activity">
    <reaction evidence="3 4">
        <text>N-[(R)-4-phosphopantothenoyl]-L-cysteine + H(+) = (R)-4'-phosphopantetheine + CO2</text>
        <dbReference type="Rhea" id="RHEA:16793"/>
        <dbReference type="ChEBI" id="CHEBI:15378"/>
        <dbReference type="ChEBI" id="CHEBI:16526"/>
        <dbReference type="ChEBI" id="CHEBI:59458"/>
        <dbReference type="ChEBI" id="CHEBI:61723"/>
        <dbReference type="EC" id="4.1.1.36"/>
    </reaction>
</comment>
<evidence type="ECO:0000313" key="8">
    <source>
        <dbReference type="Proteomes" id="UP000001369"/>
    </source>
</evidence>
<dbReference type="Gene3D" id="3.40.50.1950">
    <property type="entry name" value="Flavin prenyltransferase-like"/>
    <property type="match status" value="1"/>
</dbReference>
<reference evidence="7 8" key="1">
    <citation type="journal article" date="2009" name="J. Bacteriol.">
        <title>Complete and draft genome sequences of six members of the Aquificales.</title>
        <authorList>
            <person name="Reysenbach A.L."/>
            <person name="Hamamura N."/>
            <person name="Podar M."/>
            <person name="Griffiths E."/>
            <person name="Ferreira S."/>
            <person name="Hochstein R."/>
            <person name="Heidelberg J."/>
            <person name="Johnson J."/>
            <person name="Mead D."/>
            <person name="Pohorille A."/>
            <person name="Sarmiento M."/>
            <person name="Schweighofer K."/>
            <person name="Seshadri R."/>
            <person name="Voytek M.A."/>
        </authorList>
    </citation>
    <scope>NUCLEOTIDE SEQUENCE [LARGE SCALE GENOMIC DNA]</scope>
    <source>
        <strain evidence="8">Az-Fu1 / DSM 15241 / OCM 825</strain>
    </source>
</reference>
<organism evidence="7 8">
    <name type="scientific">Sulfurihydrogenibium azorense (strain DSM 15241 / OCM 825 / Az-Fu1)</name>
    <dbReference type="NCBI Taxonomy" id="204536"/>
    <lineage>
        <taxon>Bacteria</taxon>
        <taxon>Pseudomonadati</taxon>
        <taxon>Aquificota</taxon>
        <taxon>Aquificia</taxon>
        <taxon>Aquificales</taxon>
        <taxon>Hydrogenothermaceae</taxon>
        <taxon>Sulfurihydrogenibium</taxon>
    </lineage>
</organism>
<feature type="domain" description="Flavoprotein" evidence="5">
    <location>
        <begin position="5"/>
        <end position="170"/>
    </location>
</feature>
<dbReference type="SUPFAM" id="SSF52507">
    <property type="entry name" value="Homo-oligomeric flavin-containing Cys decarboxylases, HFCD"/>
    <property type="match status" value="1"/>
</dbReference>
<dbReference type="HOGENOM" id="CLU_033319_0_1_0"/>
<dbReference type="SUPFAM" id="SSF102645">
    <property type="entry name" value="CoaB-like"/>
    <property type="match status" value="1"/>
</dbReference>
<feature type="binding site" evidence="3">
    <location>
        <position position="275"/>
    </location>
    <ligand>
        <name>CTP</name>
        <dbReference type="ChEBI" id="CHEBI:37563"/>
    </ligand>
</feature>
<protein>
    <recommendedName>
        <fullName evidence="3">Coenzyme A biosynthesis bifunctional protein CoaBC</fullName>
    </recommendedName>
    <alternativeName>
        <fullName evidence="3">DNA/pantothenate metabolism flavoprotein</fullName>
    </alternativeName>
    <alternativeName>
        <fullName evidence="3">Phosphopantothenoylcysteine synthetase/decarboxylase</fullName>
        <shortName evidence="3">PPCS-PPCDC</shortName>
    </alternativeName>
    <domain>
        <recommendedName>
            <fullName evidence="3">Phosphopantothenoylcysteine decarboxylase</fullName>
            <shortName evidence="3">PPC decarboxylase</shortName>
            <shortName evidence="3">PPC-DC</shortName>
            <ecNumber evidence="3">4.1.1.36</ecNumber>
        </recommendedName>
        <alternativeName>
            <fullName evidence="3">CoaC</fullName>
        </alternativeName>
    </domain>
    <domain>
        <recommendedName>
            <fullName evidence="3">Phosphopantothenate--cysteine ligase</fullName>
            <ecNumber evidence="3">6.3.2.5</ecNumber>
        </recommendedName>
        <alternativeName>
            <fullName evidence="3">CoaB</fullName>
        </alternativeName>
        <alternativeName>
            <fullName evidence="3">Phosphopantothenoylcysteine synthetase</fullName>
            <shortName evidence="3">PPC synthetase</shortName>
            <shortName evidence="3">PPC-S</shortName>
        </alternativeName>
    </domain>
</protein>
<dbReference type="EC" id="6.3.2.5" evidence="3"/>
<dbReference type="STRING" id="204536.SULAZ_0961"/>
<keyword evidence="3 4" id="KW-0436">Ligase</keyword>
<comment type="function">
    <text evidence="3">Catalyzes two sequential steps in the biosynthesis of coenzyme A. In the first step cysteine is conjugated to 4'-phosphopantothenate to form 4-phosphopantothenoylcysteine. In the second step the latter compound is decarboxylated to form 4'-phosphopantotheine.</text>
</comment>
<dbReference type="Pfam" id="PF02441">
    <property type="entry name" value="Flavoprotein"/>
    <property type="match status" value="1"/>
</dbReference>
<comment type="caution">
    <text evidence="3">Lacks conserved residue(s) required for the propagation of feature annotation.</text>
</comment>
<comment type="function">
    <text evidence="4">Catalyzes two steps in the biosynthesis of coenzyme A. In the first step cysteine is conjugated to 4'-phosphopantothenate to form 4-phosphopantothenoylcysteine, in the latter compound is decarboxylated to form 4'-phosphopantotheine.</text>
</comment>
<dbReference type="InterPro" id="IPR003382">
    <property type="entry name" value="Flavoprotein"/>
</dbReference>
<keyword evidence="3" id="KW-0511">Multifunctional enzyme</keyword>
<dbReference type="OrthoDB" id="9802554at2"/>
<dbReference type="AlphaFoldDB" id="C1DUZ6"/>
<dbReference type="GO" id="GO:0010181">
    <property type="term" value="F:FMN binding"/>
    <property type="evidence" value="ECO:0007669"/>
    <property type="project" value="UniProtKB-UniRule"/>
</dbReference>
<feature type="binding site" evidence="3">
    <location>
        <position position="334"/>
    </location>
    <ligand>
        <name>CTP</name>
        <dbReference type="ChEBI" id="CHEBI:37563"/>
    </ligand>
</feature>
<dbReference type="EMBL" id="CP001229">
    <property type="protein sequence ID" value="ACN98818.1"/>
    <property type="molecule type" value="Genomic_DNA"/>
</dbReference>
<comment type="cofactor">
    <cofactor evidence="3">
        <name>Mg(2+)</name>
        <dbReference type="ChEBI" id="CHEBI:18420"/>
    </cofactor>
</comment>
<dbReference type="GO" id="GO:0071513">
    <property type="term" value="C:phosphopantothenoylcysteine decarboxylase complex"/>
    <property type="evidence" value="ECO:0007669"/>
    <property type="project" value="TreeGrafter"/>
</dbReference>
<dbReference type="Proteomes" id="UP000001369">
    <property type="component" value="Chromosome"/>
</dbReference>
<dbReference type="PANTHER" id="PTHR14359:SF6">
    <property type="entry name" value="PHOSPHOPANTOTHENOYLCYSTEINE DECARBOXYLASE"/>
    <property type="match status" value="1"/>
</dbReference>
<dbReference type="InterPro" id="IPR036551">
    <property type="entry name" value="Flavin_trans-like"/>
</dbReference>
<comment type="similarity">
    <text evidence="3 4">In the N-terminal section; belongs to the HFCD (homo-oligomeric flavin containing Cys decarboxylase) superfamily.</text>
</comment>
<keyword evidence="3" id="KW-0460">Magnesium</keyword>